<dbReference type="EMBL" id="JACEIK010002395">
    <property type="protein sequence ID" value="MCD9560908.1"/>
    <property type="molecule type" value="Genomic_DNA"/>
</dbReference>
<accession>A0ABS8UPY7</accession>
<reference evidence="1 2" key="1">
    <citation type="journal article" date="2021" name="BMC Genomics">
        <title>Datura genome reveals duplications of psychoactive alkaloid biosynthetic genes and high mutation rate following tissue culture.</title>
        <authorList>
            <person name="Rajewski A."/>
            <person name="Carter-House D."/>
            <person name="Stajich J."/>
            <person name="Litt A."/>
        </authorList>
    </citation>
    <scope>NUCLEOTIDE SEQUENCE [LARGE SCALE GENOMIC DNA]</scope>
    <source>
        <strain evidence="1">AR-01</strain>
    </source>
</reference>
<name>A0ABS8UPY7_DATST</name>
<evidence type="ECO:0000313" key="2">
    <source>
        <dbReference type="Proteomes" id="UP000823775"/>
    </source>
</evidence>
<dbReference type="Proteomes" id="UP000823775">
    <property type="component" value="Unassembled WGS sequence"/>
</dbReference>
<evidence type="ECO:0000313" key="1">
    <source>
        <dbReference type="EMBL" id="MCD9560908.1"/>
    </source>
</evidence>
<protein>
    <submittedName>
        <fullName evidence="1">Uncharacterized protein</fullName>
    </submittedName>
</protein>
<organism evidence="1 2">
    <name type="scientific">Datura stramonium</name>
    <name type="common">Jimsonweed</name>
    <name type="synonym">Common thornapple</name>
    <dbReference type="NCBI Taxonomy" id="4076"/>
    <lineage>
        <taxon>Eukaryota</taxon>
        <taxon>Viridiplantae</taxon>
        <taxon>Streptophyta</taxon>
        <taxon>Embryophyta</taxon>
        <taxon>Tracheophyta</taxon>
        <taxon>Spermatophyta</taxon>
        <taxon>Magnoliopsida</taxon>
        <taxon>eudicotyledons</taxon>
        <taxon>Gunneridae</taxon>
        <taxon>Pentapetalae</taxon>
        <taxon>asterids</taxon>
        <taxon>lamiids</taxon>
        <taxon>Solanales</taxon>
        <taxon>Solanaceae</taxon>
        <taxon>Solanoideae</taxon>
        <taxon>Datureae</taxon>
        <taxon>Datura</taxon>
    </lineage>
</organism>
<gene>
    <name evidence="1" type="ORF">HAX54_019731</name>
</gene>
<sequence>MGENFQKNALKRLQGSHAIDDALRAQQMRRLTYTLKFSRSCMIFASLHFLDTHDMALGMLACSRCKPVDEHHWQFFLKIYTTFCTEIELMS</sequence>
<proteinExistence type="predicted"/>
<comment type="caution">
    <text evidence="1">The sequence shown here is derived from an EMBL/GenBank/DDBJ whole genome shotgun (WGS) entry which is preliminary data.</text>
</comment>
<feature type="non-terminal residue" evidence="1">
    <location>
        <position position="91"/>
    </location>
</feature>
<keyword evidence="2" id="KW-1185">Reference proteome</keyword>